<feature type="compositionally biased region" description="Basic and acidic residues" evidence="1">
    <location>
        <begin position="494"/>
        <end position="511"/>
    </location>
</feature>
<dbReference type="Proteomes" id="UP000749559">
    <property type="component" value="Unassembled WGS sequence"/>
</dbReference>
<feature type="region of interest" description="Disordered" evidence="1">
    <location>
        <begin position="1"/>
        <end position="21"/>
    </location>
</feature>
<evidence type="ECO:0000313" key="3">
    <source>
        <dbReference type="Proteomes" id="UP000749559"/>
    </source>
</evidence>
<keyword evidence="3" id="KW-1185">Reference proteome</keyword>
<feature type="region of interest" description="Disordered" evidence="1">
    <location>
        <begin position="249"/>
        <end position="328"/>
    </location>
</feature>
<feature type="region of interest" description="Disordered" evidence="1">
    <location>
        <begin position="708"/>
        <end position="743"/>
    </location>
</feature>
<organism evidence="2 3">
    <name type="scientific">Owenia fusiformis</name>
    <name type="common">Polychaete worm</name>
    <dbReference type="NCBI Taxonomy" id="6347"/>
    <lineage>
        <taxon>Eukaryota</taxon>
        <taxon>Metazoa</taxon>
        <taxon>Spiralia</taxon>
        <taxon>Lophotrochozoa</taxon>
        <taxon>Annelida</taxon>
        <taxon>Polychaeta</taxon>
        <taxon>Sedentaria</taxon>
        <taxon>Canalipalpata</taxon>
        <taxon>Sabellida</taxon>
        <taxon>Oweniida</taxon>
        <taxon>Oweniidae</taxon>
        <taxon>Owenia</taxon>
    </lineage>
</organism>
<feature type="compositionally biased region" description="Basic and acidic residues" evidence="1">
    <location>
        <begin position="708"/>
        <end position="720"/>
    </location>
</feature>
<sequence length="755" mass="85262">MYPSIPEEHVSKAKSYASLPSRRKPAAKYLGSVPKLLTSGTGSVKERGIKWHWPIQNNLYTPPVTSHPLFNRQMDNGTLSESPEISSLGSASPTPSDSNSKMLFYSSEKTKPQSGLTVSALQHHTIPDIIVSSEDHMHNPYMQYHTSVDDTSYQHFTADKSWVHHVNPQPKSAQINHQSLYNRPYSYLYNEGSAIRRVPFPTIHEVPSNLNSPTNSLSSQSSIQSKSSIGFTPFWSTKPVQIRTTVDLHWPGPQEQNSDSETEIMCNFPPHPTPNKQQELGSMRSLPPLSSTNVNHSTQQELNVQPANSTETQTKTLTSNETPDQMPIIGNNIHPYTSALKRTQPISQNITQSQMNTPTLNKTQPGVPTLNHASVQPNVPTLNQYIPTLNQVQSNLSSLKHTQSNVPTLKQTQVNIPNKEQTQLNGPTLKQLPTKLNTKEEIDVVNKLIESKFKTLQPRSENEIQMNNNDIIPVKIPFKKQNEIPDVPSQDDIFNDKGHSNKSSNDNKESPKAIFQVQLVKKPLWTSVKDHQLHVRGEGDHIQDKDQTDHAQEKDQRDQLQQRDQRDHTQEKVQTENIQEKDKIQDRKYHKQENDIEAKLSDAKFFRSYKKALPYDLKRDPETNNMKIPPYDIGVAANDVKDHDMKSHEDDRKVAKWPPELKDVGTDLNNTTDKKSLVHSLSLKFQKSIEKPEKAEQDTGIGNLRNTFERLSSKSSDTRNKTLPNLKKIGQNKNSMGSAEENGSGFIDSPITLIL</sequence>
<feature type="region of interest" description="Disordered" evidence="1">
    <location>
        <begin position="535"/>
        <end position="591"/>
    </location>
</feature>
<gene>
    <name evidence="2" type="ORF">OFUS_LOCUS21864</name>
</gene>
<name>A0A8S4Q1M0_OWEFU</name>
<evidence type="ECO:0000256" key="1">
    <source>
        <dbReference type="SAM" id="MobiDB-lite"/>
    </source>
</evidence>
<dbReference type="EMBL" id="CAIIXF020000010">
    <property type="protein sequence ID" value="CAH1797607.1"/>
    <property type="molecule type" value="Genomic_DNA"/>
</dbReference>
<feature type="compositionally biased region" description="Polar residues" evidence="1">
    <location>
        <begin position="288"/>
        <end position="323"/>
    </location>
</feature>
<evidence type="ECO:0000313" key="2">
    <source>
        <dbReference type="EMBL" id="CAH1797607.1"/>
    </source>
</evidence>
<feature type="region of interest" description="Disordered" evidence="1">
    <location>
        <begin position="482"/>
        <end position="511"/>
    </location>
</feature>
<protein>
    <submittedName>
        <fullName evidence="2">Uncharacterized protein</fullName>
    </submittedName>
</protein>
<proteinExistence type="predicted"/>
<dbReference type="AlphaFoldDB" id="A0A8S4Q1M0"/>
<reference evidence="2" key="1">
    <citation type="submission" date="2022-03" db="EMBL/GenBank/DDBJ databases">
        <authorList>
            <person name="Martin C."/>
        </authorList>
    </citation>
    <scope>NUCLEOTIDE SEQUENCE</scope>
</reference>
<feature type="compositionally biased region" description="Polar residues" evidence="1">
    <location>
        <begin position="73"/>
        <end position="101"/>
    </location>
</feature>
<feature type="region of interest" description="Disordered" evidence="1">
    <location>
        <begin position="69"/>
        <end position="102"/>
    </location>
</feature>
<feature type="compositionally biased region" description="Basic and acidic residues" evidence="1">
    <location>
        <begin position="1"/>
        <end position="11"/>
    </location>
</feature>
<accession>A0A8S4Q1M0</accession>
<comment type="caution">
    <text evidence="2">The sequence shown here is derived from an EMBL/GenBank/DDBJ whole genome shotgun (WGS) entry which is preliminary data.</text>
</comment>